<dbReference type="AlphaFoldDB" id="A0A8K0WWE9"/>
<dbReference type="EMBL" id="JAGPNK010000001">
    <property type="protein sequence ID" value="KAH7328602.1"/>
    <property type="molecule type" value="Genomic_DNA"/>
</dbReference>
<keyword evidence="3" id="KW-0158">Chromosome</keyword>
<evidence type="ECO:0000256" key="9">
    <source>
        <dbReference type="ARBA" id="ARBA00023328"/>
    </source>
</evidence>
<keyword evidence="4" id="KW-0132">Cell division</keyword>
<evidence type="ECO:0000256" key="2">
    <source>
        <dbReference type="ARBA" id="ARBA00004629"/>
    </source>
</evidence>
<evidence type="ECO:0000256" key="10">
    <source>
        <dbReference type="SAM" id="MobiDB-lite"/>
    </source>
</evidence>
<evidence type="ECO:0000256" key="1">
    <source>
        <dbReference type="ARBA" id="ARBA00004123"/>
    </source>
</evidence>
<evidence type="ECO:0000256" key="5">
    <source>
        <dbReference type="ARBA" id="ARBA00022776"/>
    </source>
</evidence>
<evidence type="ECO:0000256" key="3">
    <source>
        <dbReference type="ARBA" id="ARBA00022454"/>
    </source>
</evidence>
<reference evidence="11" key="1">
    <citation type="journal article" date="2021" name="Nat. Commun.">
        <title>Genetic determinants of endophytism in the Arabidopsis root mycobiome.</title>
        <authorList>
            <person name="Mesny F."/>
            <person name="Miyauchi S."/>
            <person name="Thiergart T."/>
            <person name="Pickel B."/>
            <person name="Atanasova L."/>
            <person name="Karlsson M."/>
            <person name="Huettel B."/>
            <person name="Barry K.W."/>
            <person name="Haridas S."/>
            <person name="Chen C."/>
            <person name="Bauer D."/>
            <person name="Andreopoulos W."/>
            <person name="Pangilinan J."/>
            <person name="LaButti K."/>
            <person name="Riley R."/>
            <person name="Lipzen A."/>
            <person name="Clum A."/>
            <person name="Drula E."/>
            <person name="Henrissat B."/>
            <person name="Kohler A."/>
            <person name="Grigoriev I.V."/>
            <person name="Martin F.M."/>
            <person name="Hacquard S."/>
        </authorList>
    </citation>
    <scope>NUCLEOTIDE SEQUENCE</scope>
    <source>
        <strain evidence="11">MPI-CAGE-CH-0235</strain>
    </source>
</reference>
<keyword evidence="6" id="KW-0995">Kinetochore</keyword>
<evidence type="ECO:0000313" key="12">
    <source>
        <dbReference type="Proteomes" id="UP000813444"/>
    </source>
</evidence>
<dbReference type="PANTHER" id="PTHR15459:SF3">
    <property type="entry name" value="POLYAMINE-MODULATED FACTOR 1"/>
    <property type="match status" value="1"/>
</dbReference>
<dbReference type="GO" id="GO:0007059">
    <property type="term" value="P:chromosome segregation"/>
    <property type="evidence" value="ECO:0007669"/>
    <property type="project" value="TreeGrafter"/>
</dbReference>
<sequence length="211" mass="22559">MSTANDDAAPASPPLPERPTAVSPGPRASRLQELYAQSLRRTLGKLAWDNFAECYPTVARRAQPVLRQVQSQMVEKLGDKCEKEFENIMAARQVIPKLNNLETLVADAAQRRAADPSATPSPPPEDILTAHMTPALVAHQSQLNARLQTTQSQNALLFDEVQRQRDEIDGLLAQLEAAVADVQGANAALAPVVSQIAAEATAAAAAAEGPR</sequence>
<feature type="region of interest" description="Disordered" evidence="10">
    <location>
        <begin position="1"/>
        <end position="28"/>
    </location>
</feature>
<accession>A0A8K0WWE9</accession>
<evidence type="ECO:0000256" key="4">
    <source>
        <dbReference type="ARBA" id="ARBA00022618"/>
    </source>
</evidence>
<gene>
    <name evidence="11" type="ORF">B0I35DRAFT_403938</name>
</gene>
<protein>
    <submittedName>
        <fullName evidence="11">Nnf1-domain-containing protein</fullName>
    </submittedName>
</protein>
<comment type="subcellular location">
    <subcellularLocation>
        <location evidence="2">Chromosome</location>
        <location evidence="2">Centromere</location>
        <location evidence="2">Kinetochore</location>
    </subcellularLocation>
    <subcellularLocation>
        <location evidence="1">Nucleus</location>
    </subcellularLocation>
</comment>
<proteinExistence type="predicted"/>
<keyword evidence="9" id="KW-0137">Centromere</keyword>
<dbReference type="GO" id="GO:0000444">
    <property type="term" value="C:MIS12/MIND type complex"/>
    <property type="evidence" value="ECO:0007669"/>
    <property type="project" value="InterPro"/>
</dbReference>
<keyword evidence="5" id="KW-0498">Mitosis</keyword>
<evidence type="ECO:0000256" key="7">
    <source>
        <dbReference type="ARBA" id="ARBA00023242"/>
    </source>
</evidence>
<dbReference type="PANTHER" id="PTHR15459">
    <property type="entry name" value="POLYAMINE-MODULATED FACTOR 1"/>
    <property type="match status" value="1"/>
</dbReference>
<keyword evidence="8" id="KW-0131">Cell cycle</keyword>
<name>A0A8K0WWE9_9HYPO</name>
<dbReference type="Proteomes" id="UP000813444">
    <property type="component" value="Unassembled WGS sequence"/>
</dbReference>
<dbReference type="GO" id="GO:0051301">
    <property type="term" value="P:cell division"/>
    <property type="evidence" value="ECO:0007669"/>
    <property type="project" value="UniProtKB-KW"/>
</dbReference>
<comment type="caution">
    <text evidence="11">The sequence shown here is derived from an EMBL/GenBank/DDBJ whole genome shotgun (WGS) entry which is preliminary data.</text>
</comment>
<dbReference type="Pfam" id="PF03980">
    <property type="entry name" value="Nnf1"/>
    <property type="match status" value="1"/>
</dbReference>
<dbReference type="GO" id="GO:0005634">
    <property type="term" value="C:nucleus"/>
    <property type="evidence" value="ECO:0007669"/>
    <property type="project" value="UniProtKB-SubCell"/>
</dbReference>
<keyword evidence="7" id="KW-0539">Nucleus</keyword>
<evidence type="ECO:0000256" key="8">
    <source>
        <dbReference type="ARBA" id="ARBA00023306"/>
    </source>
</evidence>
<keyword evidence="12" id="KW-1185">Reference proteome</keyword>
<organism evidence="11 12">
    <name type="scientific">Stachybotrys elegans</name>
    <dbReference type="NCBI Taxonomy" id="80388"/>
    <lineage>
        <taxon>Eukaryota</taxon>
        <taxon>Fungi</taxon>
        <taxon>Dikarya</taxon>
        <taxon>Ascomycota</taxon>
        <taxon>Pezizomycotina</taxon>
        <taxon>Sordariomycetes</taxon>
        <taxon>Hypocreomycetidae</taxon>
        <taxon>Hypocreales</taxon>
        <taxon>Stachybotryaceae</taxon>
        <taxon>Stachybotrys</taxon>
    </lineage>
</organism>
<evidence type="ECO:0000313" key="11">
    <source>
        <dbReference type="EMBL" id="KAH7328602.1"/>
    </source>
</evidence>
<dbReference type="OrthoDB" id="18453at2759"/>
<evidence type="ECO:0000256" key="6">
    <source>
        <dbReference type="ARBA" id="ARBA00022838"/>
    </source>
</evidence>
<dbReference type="InterPro" id="IPR007128">
    <property type="entry name" value="PMF1/Nnf1"/>
</dbReference>